<gene>
    <name evidence="9 10" type="primary">mscL</name>
    <name evidence="10" type="ORF">D2V07_04975</name>
</gene>
<dbReference type="PRINTS" id="PR01264">
    <property type="entry name" value="MECHCHANNEL"/>
</dbReference>
<organism evidence="10 11">
    <name type="scientific">Aurantiacibacter zhengii</name>
    <dbReference type="NCBI Taxonomy" id="2307003"/>
    <lineage>
        <taxon>Bacteria</taxon>
        <taxon>Pseudomonadati</taxon>
        <taxon>Pseudomonadota</taxon>
        <taxon>Alphaproteobacteria</taxon>
        <taxon>Sphingomonadales</taxon>
        <taxon>Erythrobacteraceae</taxon>
        <taxon>Aurantiacibacter</taxon>
    </lineage>
</organism>
<comment type="caution">
    <text evidence="10">The sequence shown here is derived from an EMBL/GenBank/DDBJ whole genome shotgun (WGS) entry which is preliminary data.</text>
</comment>
<keyword evidence="7 9" id="KW-0472">Membrane</keyword>
<dbReference type="NCBIfam" id="TIGR00220">
    <property type="entry name" value="mscL"/>
    <property type="match status" value="1"/>
</dbReference>
<evidence type="ECO:0000256" key="8">
    <source>
        <dbReference type="ARBA" id="ARBA00023303"/>
    </source>
</evidence>
<keyword evidence="11" id="KW-1185">Reference proteome</keyword>
<dbReference type="PANTHER" id="PTHR30266">
    <property type="entry name" value="MECHANOSENSITIVE CHANNEL MSCL"/>
    <property type="match status" value="1"/>
</dbReference>
<dbReference type="InterPro" id="IPR001185">
    <property type="entry name" value="MS_channel"/>
</dbReference>
<proteinExistence type="inferred from homology"/>
<dbReference type="Proteomes" id="UP000286576">
    <property type="component" value="Unassembled WGS sequence"/>
</dbReference>
<dbReference type="GO" id="GO:0005886">
    <property type="term" value="C:plasma membrane"/>
    <property type="evidence" value="ECO:0007669"/>
    <property type="project" value="UniProtKB-SubCell"/>
</dbReference>
<comment type="function">
    <text evidence="9">Channel that opens in response to stretch forces in the membrane lipid bilayer. May participate in the regulation of osmotic pressure changes within the cell.</text>
</comment>
<evidence type="ECO:0000256" key="6">
    <source>
        <dbReference type="ARBA" id="ARBA00023065"/>
    </source>
</evidence>
<dbReference type="EMBL" id="QXFL01000002">
    <property type="protein sequence ID" value="RIV87694.1"/>
    <property type="molecule type" value="Genomic_DNA"/>
</dbReference>
<sequence length="158" mass="16749">MLKDFKEFIAKGNVMELAVAVIIAGAFGLIVASMTADIIMPIVGAIFGNVDFSDKYVVLAGGDLIEPGMSLEAAREAGANVLAWGNFVSTVINFVILAFVIFLLVRYTKRVQERFEKKEDEAAAAVEPSGPTEIELLTEIRDTLKGGAPGAPSNGPMG</sequence>
<dbReference type="NCBIfam" id="NF010557">
    <property type="entry name" value="PRK13952.1"/>
    <property type="match status" value="1"/>
</dbReference>
<dbReference type="RefSeq" id="WP_119585370.1">
    <property type="nucleotide sequence ID" value="NZ_CAWODQ010000012.1"/>
</dbReference>
<keyword evidence="2 9" id="KW-0813">Transport</keyword>
<dbReference type="SUPFAM" id="SSF81330">
    <property type="entry name" value="Gated mechanosensitive channel"/>
    <property type="match status" value="1"/>
</dbReference>
<dbReference type="GO" id="GO:0008381">
    <property type="term" value="F:mechanosensitive monoatomic ion channel activity"/>
    <property type="evidence" value="ECO:0007669"/>
    <property type="project" value="UniProtKB-UniRule"/>
</dbReference>
<keyword evidence="5 9" id="KW-1133">Transmembrane helix</keyword>
<dbReference type="OrthoDB" id="9810350at2"/>
<keyword evidence="3 9" id="KW-1003">Cell membrane</keyword>
<accession>A0A418NUS1</accession>
<protein>
    <recommendedName>
        <fullName evidence="9">Large-conductance mechanosensitive channel</fullName>
    </recommendedName>
</protein>
<comment type="similarity">
    <text evidence="9">Belongs to the MscL family.</text>
</comment>
<comment type="subunit">
    <text evidence="9">Homopentamer.</text>
</comment>
<dbReference type="InterPro" id="IPR036019">
    <property type="entry name" value="MscL_channel"/>
</dbReference>
<evidence type="ECO:0000256" key="7">
    <source>
        <dbReference type="ARBA" id="ARBA00023136"/>
    </source>
</evidence>
<keyword evidence="4 9" id="KW-0812">Transmembrane</keyword>
<evidence type="ECO:0000313" key="11">
    <source>
        <dbReference type="Proteomes" id="UP000286576"/>
    </source>
</evidence>
<evidence type="ECO:0000256" key="5">
    <source>
        <dbReference type="ARBA" id="ARBA00022989"/>
    </source>
</evidence>
<reference evidence="10 11" key="1">
    <citation type="submission" date="2018-08" db="EMBL/GenBank/DDBJ databases">
        <title>Erythrobacter zhengii sp.nov., a bacterium isolated from deep-sea sediment.</title>
        <authorList>
            <person name="Fang C."/>
            <person name="Wu Y.-H."/>
            <person name="Sun C."/>
            <person name="Wang H."/>
            <person name="Cheng H."/>
            <person name="Meng F.-X."/>
            <person name="Wang C.-S."/>
            <person name="Xu X.-W."/>
        </authorList>
    </citation>
    <scope>NUCLEOTIDE SEQUENCE [LARGE SCALE GENOMIC DNA]</scope>
    <source>
        <strain evidence="10 11">V18</strain>
    </source>
</reference>
<name>A0A418NUS1_9SPHN</name>
<dbReference type="Gene3D" id="1.10.1200.120">
    <property type="entry name" value="Large-conductance mechanosensitive channel, MscL, domain 1"/>
    <property type="match status" value="1"/>
</dbReference>
<evidence type="ECO:0000256" key="2">
    <source>
        <dbReference type="ARBA" id="ARBA00022448"/>
    </source>
</evidence>
<evidence type="ECO:0000256" key="4">
    <source>
        <dbReference type="ARBA" id="ARBA00022692"/>
    </source>
</evidence>
<evidence type="ECO:0000256" key="3">
    <source>
        <dbReference type="ARBA" id="ARBA00022475"/>
    </source>
</evidence>
<dbReference type="PANTHER" id="PTHR30266:SF2">
    <property type="entry name" value="LARGE-CONDUCTANCE MECHANOSENSITIVE CHANNEL"/>
    <property type="match status" value="1"/>
</dbReference>
<dbReference type="Pfam" id="PF01741">
    <property type="entry name" value="MscL"/>
    <property type="match status" value="1"/>
</dbReference>
<dbReference type="InterPro" id="IPR037673">
    <property type="entry name" value="MSC/AndL"/>
</dbReference>
<keyword evidence="6 9" id="KW-0406">Ion transport</keyword>
<keyword evidence="8 9" id="KW-0407">Ion channel</keyword>
<dbReference type="AlphaFoldDB" id="A0A418NUS1"/>
<comment type="subcellular location">
    <subcellularLocation>
        <location evidence="9">Cell inner membrane</location>
        <topology evidence="9">Multi-pass membrane protein</topology>
    </subcellularLocation>
    <subcellularLocation>
        <location evidence="1">Membrane</location>
        <topology evidence="1">Multi-pass membrane protein</topology>
    </subcellularLocation>
</comment>
<feature type="transmembrane region" description="Helical" evidence="9">
    <location>
        <begin position="81"/>
        <end position="105"/>
    </location>
</feature>
<evidence type="ECO:0000256" key="1">
    <source>
        <dbReference type="ARBA" id="ARBA00004141"/>
    </source>
</evidence>
<evidence type="ECO:0000313" key="10">
    <source>
        <dbReference type="EMBL" id="RIV87694.1"/>
    </source>
</evidence>
<keyword evidence="9" id="KW-0997">Cell inner membrane</keyword>
<evidence type="ECO:0000256" key="9">
    <source>
        <dbReference type="HAMAP-Rule" id="MF_00115"/>
    </source>
</evidence>
<feature type="transmembrane region" description="Helical" evidence="9">
    <location>
        <begin position="21"/>
        <end position="47"/>
    </location>
</feature>
<dbReference type="HAMAP" id="MF_00115">
    <property type="entry name" value="MscL"/>
    <property type="match status" value="1"/>
</dbReference>